<dbReference type="InterPro" id="IPR052174">
    <property type="entry name" value="Flavoredoxin"/>
</dbReference>
<evidence type="ECO:0000259" key="2">
    <source>
        <dbReference type="Pfam" id="PF01613"/>
    </source>
</evidence>
<sequence length="172" mass="19561">MSFKEIAATELKSNPFQMIGKDWLLVTAEKDGKCNTMTASWGGVGVIWGKNVAYIFIRPQRYTKEFIDGSDTLSLSVLDNSFRKTLNYLGTASGRDEDKIAKAGLNVVRDEETPYFQESDTVLICRKMYAQELKPECFIDDGAGEKWYPQKDYHTMYVCEIQKVLVKSDTPQ</sequence>
<comment type="similarity">
    <text evidence="1">Belongs to the flavoredoxin family.</text>
</comment>
<evidence type="ECO:0000313" key="3">
    <source>
        <dbReference type="EMBL" id="PWJ76253.1"/>
    </source>
</evidence>
<dbReference type="GO" id="GO:0010181">
    <property type="term" value="F:FMN binding"/>
    <property type="evidence" value="ECO:0007669"/>
    <property type="project" value="InterPro"/>
</dbReference>
<accession>A0AB73T580</accession>
<feature type="domain" description="Flavin reductase like" evidence="2">
    <location>
        <begin position="24"/>
        <end position="169"/>
    </location>
</feature>
<gene>
    <name evidence="3" type="ORF">C7383_105290</name>
</gene>
<proteinExistence type="inferred from homology"/>
<comment type="caution">
    <text evidence="3">The sequence shown here is derived from an EMBL/GenBank/DDBJ whole genome shotgun (WGS) entry which is preliminary data.</text>
</comment>
<organism evidence="3 4">
    <name type="scientific">Murimonas intestini</name>
    <dbReference type="NCBI Taxonomy" id="1337051"/>
    <lineage>
        <taxon>Bacteria</taxon>
        <taxon>Bacillati</taxon>
        <taxon>Bacillota</taxon>
        <taxon>Clostridia</taxon>
        <taxon>Lachnospirales</taxon>
        <taxon>Lachnospiraceae</taxon>
        <taxon>Murimonas</taxon>
    </lineage>
</organism>
<dbReference type="SUPFAM" id="SSF50475">
    <property type="entry name" value="FMN-binding split barrel"/>
    <property type="match status" value="1"/>
</dbReference>
<name>A0AB73T580_9FIRM</name>
<dbReference type="InterPro" id="IPR012349">
    <property type="entry name" value="Split_barrel_FMN-bd"/>
</dbReference>
<evidence type="ECO:0000256" key="1">
    <source>
        <dbReference type="ARBA" id="ARBA00038054"/>
    </source>
</evidence>
<dbReference type="Proteomes" id="UP000245412">
    <property type="component" value="Unassembled WGS sequence"/>
</dbReference>
<keyword evidence="4" id="KW-1185">Reference proteome</keyword>
<dbReference type="PANTHER" id="PTHR43567:SF5">
    <property type="entry name" value="HYPOTHETICAL CYTOSOLIC PROTEIN"/>
    <property type="match status" value="1"/>
</dbReference>
<dbReference type="PANTHER" id="PTHR43567">
    <property type="entry name" value="FLAVOREDOXIN-RELATED-RELATED"/>
    <property type="match status" value="1"/>
</dbReference>
<dbReference type="Gene3D" id="2.30.110.10">
    <property type="entry name" value="Electron Transport, Fmn-binding Protein, Chain A"/>
    <property type="match status" value="1"/>
</dbReference>
<dbReference type="InterPro" id="IPR002563">
    <property type="entry name" value="Flavin_Rdtase-like_dom"/>
</dbReference>
<dbReference type="AlphaFoldDB" id="A0AB73T580"/>
<reference evidence="3 4" key="1">
    <citation type="submission" date="2018-05" db="EMBL/GenBank/DDBJ databases">
        <authorList>
            <person name="Goeker M."/>
            <person name="Huntemann M."/>
            <person name="Clum A."/>
            <person name="Pillay M."/>
            <person name="Palaniappan K."/>
            <person name="Varghese N."/>
            <person name="Mikhailova N."/>
            <person name="Stamatis D."/>
            <person name="Reddy T."/>
            <person name="Daum C."/>
            <person name="Shapiro N."/>
            <person name="Ivanova N."/>
            <person name="Kyrpides N."/>
            <person name="Woyke T."/>
        </authorList>
    </citation>
    <scope>NUCLEOTIDE SEQUENCE [LARGE SCALE GENOMIC DNA]</scope>
    <source>
        <strain evidence="3 4">DSM 26524</strain>
    </source>
</reference>
<dbReference type="Pfam" id="PF01613">
    <property type="entry name" value="Flavin_Reduct"/>
    <property type="match status" value="1"/>
</dbReference>
<dbReference type="RefSeq" id="WP_109626306.1">
    <property type="nucleotide sequence ID" value="NZ_JANKBI010000003.1"/>
</dbReference>
<dbReference type="GO" id="GO:0016646">
    <property type="term" value="F:oxidoreductase activity, acting on the CH-NH group of donors, NAD or NADP as acceptor"/>
    <property type="evidence" value="ECO:0007669"/>
    <property type="project" value="UniProtKB-ARBA"/>
</dbReference>
<protein>
    <submittedName>
        <fullName evidence="3">Flavin reductase (DIM6/NTAB) family NADH-FMN oxidoreductase RutF</fullName>
    </submittedName>
</protein>
<evidence type="ECO:0000313" key="4">
    <source>
        <dbReference type="Proteomes" id="UP000245412"/>
    </source>
</evidence>
<dbReference type="EMBL" id="QGGY01000005">
    <property type="protein sequence ID" value="PWJ76253.1"/>
    <property type="molecule type" value="Genomic_DNA"/>
</dbReference>